<evidence type="ECO:0000313" key="1">
    <source>
        <dbReference type="EMBL" id="KAL2036556.1"/>
    </source>
</evidence>
<proteinExistence type="predicted"/>
<organism evidence="1 2">
    <name type="scientific">Stereocaulon virgatum</name>
    <dbReference type="NCBI Taxonomy" id="373712"/>
    <lineage>
        <taxon>Eukaryota</taxon>
        <taxon>Fungi</taxon>
        <taxon>Dikarya</taxon>
        <taxon>Ascomycota</taxon>
        <taxon>Pezizomycotina</taxon>
        <taxon>Lecanoromycetes</taxon>
        <taxon>OSLEUM clade</taxon>
        <taxon>Lecanoromycetidae</taxon>
        <taxon>Lecanorales</taxon>
        <taxon>Lecanorineae</taxon>
        <taxon>Stereocaulaceae</taxon>
        <taxon>Stereocaulon</taxon>
    </lineage>
</organism>
<accession>A0ABR3ZV22</accession>
<reference evidence="1 2" key="1">
    <citation type="submission" date="2024-09" db="EMBL/GenBank/DDBJ databases">
        <title>Rethinking Asexuality: The Enigmatic Case of Functional Sexual Genes in Lepraria (Stereocaulaceae).</title>
        <authorList>
            <person name="Doellman M."/>
            <person name="Sun Y."/>
            <person name="Barcenas-Pena A."/>
            <person name="Lumbsch H.T."/>
            <person name="Grewe F."/>
        </authorList>
    </citation>
    <scope>NUCLEOTIDE SEQUENCE [LARGE SCALE GENOMIC DNA]</scope>
    <source>
        <strain evidence="1 2">Mercado 3170</strain>
    </source>
</reference>
<comment type="caution">
    <text evidence="1">The sequence shown here is derived from an EMBL/GenBank/DDBJ whole genome shotgun (WGS) entry which is preliminary data.</text>
</comment>
<name>A0ABR3ZV22_9LECA</name>
<sequence length="109" mass="11745">MATRAQWIAPGGNSASTDMVDTLDLIDLSLISLPPASSPPIPELSVHLFYRCTLANCGGASASCSQQREIIVKHQSKPHRVGVRKAIKPDKSAIELVSIQCLWSLYGKT</sequence>
<gene>
    <name evidence="1" type="ORF">N7G274_010709</name>
</gene>
<dbReference type="Proteomes" id="UP001590950">
    <property type="component" value="Unassembled WGS sequence"/>
</dbReference>
<evidence type="ECO:0000313" key="2">
    <source>
        <dbReference type="Proteomes" id="UP001590950"/>
    </source>
</evidence>
<protein>
    <submittedName>
        <fullName evidence="1">Uncharacterized protein</fullName>
    </submittedName>
</protein>
<keyword evidence="2" id="KW-1185">Reference proteome</keyword>
<dbReference type="EMBL" id="JBEFKJ010000067">
    <property type="protein sequence ID" value="KAL2036556.1"/>
    <property type="molecule type" value="Genomic_DNA"/>
</dbReference>